<dbReference type="Gene3D" id="3.30.420.10">
    <property type="entry name" value="Ribonuclease H-like superfamily/Ribonuclease H"/>
    <property type="match status" value="1"/>
</dbReference>
<organism evidence="2 3">
    <name type="scientific">Solanum verrucosum</name>
    <dbReference type="NCBI Taxonomy" id="315347"/>
    <lineage>
        <taxon>Eukaryota</taxon>
        <taxon>Viridiplantae</taxon>
        <taxon>Streptophyta</taxon>
        <taxon>Embryophyta</taxon>
        <taxon>Tracheophyta</taxon>
        <taxon>Spermatophyta</taxon>
        <taxon>Magnoliopsida</taxon>
        <taxon>eudicotyledons</taxon>
        <taxon>Gunneridae</taxon>
        <taxon>Pentapetalae</taxon>
        <taxon>asterids</taxon>
        <taxon>lamiids</taxon>
        <taxon>Solanales</taxon>
        <taxon>Solanaceae</taxon>
        <taxon>Solanoideae</taxon>
        <taxon>Solaneae</taxon>
        <taxon>Solanum</taxon>
    </lineage>
</organism>
<dbReference type="InterPro" id="IPR056924">
    <property type="entry name" value="SH3_Tf2-1"/>
</dbReference>
<evidence type="ECO:0000313" key="2">
    <source>
        <dbReference type="EMBL" id="WMV58871.1"/>
    </source>
</evidence>
<dbReference type="PANTHER" id="PTHR46148:SF57">
    <property type="entry name" value="OS12G0499874 PROTEIN"/>
    <property type="match status" value="1"/>
</dbReference>
<gene>
    <name evidence="2" type="ORF">MTR67_052256</name>
</gene>
<dbReference type="Proteomes" id="UP001234989">
    <property type="component" value="Chromosome 12"/>
</dbReference>
<sequence>MAVKYSLSYKDVPVEIVDQILPPRRAYGRNVNASNANVVSPAPDYEVSNAEFQNAIQLLAQSVTNKITNRLAKRKTWQKLCDGCALRSRYGPHCMLKNYSKSQLVLIISLKVNLRTIFHPQTDGQVERTIQTLEDMLRVCVINFKGSWDDHLPFIEFAYNNSYHCSIQMASYEALMGVDADLMLVGLKIGKVAYELELPAELVAVHPVFHVSLLKKCVGDPAYVVPLESMVVKDSLSYKDVPVEILDQILRPCRAYGRNVNACNANVVSPAPY</sequence>
<accession>A0AAF0V902</accession>
<dbReference type="EMBL" id="CP133623">
    <property type="protein sequence ID" value="WMV58871.1"/>
    <property type="molecule type" value="Genomic_DNA"/>
</dbReference>
<feature type="domain" description="Tf2-1-like SH3-like" evidence="1">
    <location>
        <begin position="188"/>
        <end position="218"/>
    </location>
</feature>
<keyword evidence="3" id="KW-1185">Reference proteome</keyword>
<dbReference type="InterPro" id="IPR012337">
    <property type="entry name" value="RNaseH-like_sf"/>
</dbReference>
<dbReference type="PANTHER" id="PTHR46148">
    <property type="entry name" value="CHROMO DOMAIN-CONTAINING PROTEIN"/>
    <property type="match status" value="1"/>
</dbReference>
<reference evidence="2" key="1">
    <citation type="submission" date="2023-08" db="EMBL/GenBank/DDBJ databases">
        <title>A de novo genome assembly of Solanum verrucosum Schlechtendal, a Mexican diploid species geographically isolated from the other diploid A-genome species in potato relatives.</title>
        <authorList>
            <person name="Hosaka K."/>
        </authorList>
    </citation>
    <scope>NUCLEOTIDE SEQUENCE</scope>
    <source>
        <tissue evidence="2">Young leaves</tissue>
    </source>
</reference>
<name>A0AAF0V902_SOLVR</name>
<dbReference type="AlphaFoldDB" id="A0AAF0V902"/>
<proteinExistence type="predicted"/>
<protein>
    <recommendedName>
        <fullName evidence="1">Tf2-1-like SH3-like domain-containing protein</fullName>
    </recommendedName>
</protein>
<dbReference type="GO" id="GO:0003676">
    <property type="term" value="F:nucleic acid binding"/>
    <property type="evidence" value="ECO:0007669"/>
    <property type="project" value="InterPro"/>
</dbReference>
<evidence type="ECO:0000313" key="3">
    <source>
        <dbReference type="Proteomes" id="UP001234989"/>
    </source>
</evidence>
<dbReference type="Pfam" id="PF24626">
    <property type="entry name" value="SH3_Tf2-1"/>
    <property type="match status" value="1"/>
</dbReference>
<evidence type="ECO:0000259" key="1">
    <source>
        <dbReference type="Pfam" id="PF24626"/>
    </source>
</evidence>
<dbReference type="InterPro" id="IPR036397">
    <property type="entry name" value="RNaseH_sf"/>
</dbReference>
<dbReference type="SUPFAM" id="SSF53098">
    <property type="entry name" value="Ribonuclease H-like"/>
    <property type="match status" value="1"/>
</dbReference>